<dbReference type="Proteomes" id="UP001234297">
    <property type="component" value="Chromosome 8"/>
</dbReference>
<protein>
    <submittedName>
        <fullName evidence="1">Uncharacterized protein</fullName>
    </submittedName>
</protein>
<keyword evidence="2" id="KW-1185">Reference proteome</keyword>
<dbReference type="EMBL" id="CM056816">
    <property type="protein sequence ID" value="KAJ8633213.1"/>
    <property type="molecule type" value="Genomic_DNA"/>
</dbReference>
<organism evidence="1 2">
    <name type="scientific">Persea americana</name>
    <name type="common">Avocado</name>
    <dbReference type="NCBI Taxonomy" id="3435"/>
    <lineage>
        <taxon>Eukaryota</taxon>
        <taxon>Viridiplantae</taxon>
        <taxon>Streptophyta</taxon>
        <taxon>Embryophyta</taxon>
        <taxon>Tracheophyta</taxon>
        <taxon>Spermatophyta</taxon>
        <taxon>Magnoliopsida</taxon>
        <taxon>Magnoliidae</taxon>
        <taxon>Laurales</taxon>
        <taxon>Lauraceae</taxon>
        <taxon>Persea</taxon>
    </lineage>
</organism>
<accession>A0ACC2LJ56</accession>
<comment type="caution">
    <text evidence="1">The sequence shown here is derived from an EMBL/GenBank/DDBJ whole genome shotgun (WGS) entry which is preliminary data.</text>
</comment>
<sequence>MNASDIEKLKQIFEAEGQCISYNPMALIWGGEGIHIVSYEDIIAVLNRGEVSSSSSTQSEICYCANAINEGKDFAASDLPKQNYKLLIHTQPYGATLLSVEDAPQQKMSSVDCGVIVCYLMKQITHKQVIALKLLQSVVDSLRAKIVSRFLNDPLRSWSIQNFHARQQAANDDFEQ</sequence>
<reference evidence="1 2" key="1">
    <citation type="journal article" date="2022" name="Hortic Res">
        <title>A haplotype resolved chromosomal level avocado genome allows analysis of novel avocado genes.</title>
        <authorList>
            <person name="Nath O."/>
            <person name="Fletcher S.J."/>
            <person name="Hayward A."/>
            <person name="Shaw L.M."/>
            <person name="Masouleh A.K."/>
            <person name="Furtado A."/>
            <person name="Henry R.J."/>
            <person name="Mitter N."/>
        </authorList>
    </citation>
    <scope>NUCLEOTIDE SEQUENCE [LARGE SCALE GENOMIC DNA]</scope>
    <source>
        <strain evidence="2">cv. Hass</strain>
    </source>
</reference>
<proteinExistence type="predicted"/>
<name>A0ACC2LJ56_PERAE</name>
<gene>
    <name evidence="1" type="ORF">MRB53_026549</name>
</gene>
<evidence type="ECO:0000313" key="1">
    <source>
        <dbReference type="EMBL" id="KAJ8633213.1"/>
    </source>
</evidence>
<evidence type="ECO:0000313" key="2">
    <source>
        <dbReference type="Proteomes" id="UP001234297"/>
    </source>
</evidence>